<reference evidence="1" key="1">
    <citation type="submission" date="2020-04" db="EMBL/GenBank/DDBJ databases">
        <authorList>
            <person name="Alioto T."/>
            <person name="Alioto T."/>
            <person name="Gomez Garrido J."/>
        </authorList>
    </citation>
    <scope>NUCLEOTIDE SEQUENCE</scope>
    <source>
        <strain evidence="1">A484AB</strain>
    </source>
</reference>
<accession>A0A6S7H4B3</accession>
<dbReference type="AlphaFoldDB" id="A0A6S7H4B3"/>
<dbReference type="EMBL" id="CACRXK020003515">
    <property type="protein sequence ID" value="CAB3999099.1"/>
    <property type="molecule type" value="Genomic_DNA"/>
</dbReference>
<comment type="caution">
    <text evidence="1">The sequence shown here is derived from an EMBL/GenBank/DDBJ whole genome shotgun (WGS) entry which is preliminary data.</text>
</comment>
<organism evidence="1 2">
    <name type="scientific">Paramuricea clavata</name>
    <name type="common">Red gorgonian</name>
    <name type="synonym">Violescent sea-whip</name>
    <dbReference type="NCBI Taxonomy" id="317549"/>
    <lineage>
        <taxon>Eukaryota</taxon>
        <taxon>Metazoa</taxon>
        <taxon>Cnidaria</taxon>
        <taxon>Anthozoa</taxon>
        <taxon>Octocorallia</taxon>
        <taxon>Malacalcyonacea</taxon>
        <taxon>Plexauridae</taxon>
        <taxon>Paramuricea</taxon>
    </lineage>
</organism>
<gene>
    <name evidence="1" type="ORF">PACLA_8A042826</name>
</gene>
<protein>
    <submittedName>
        <fullName evidence="1">Uncharacterized protein</fullName>
    </submittedName>
</protein>
<feature type="non-terminal residue" evidence="1">
    <location>
        <position position="156"/>
    </location>
</feature>
<sequence length="156" mass="17425">NATLCSNSLTIEDNGKQIFNGSIVESLVLLLEAISIVLVVLQNIRTNILKATQSSQSKKKKKVLPPAQKELSDAYQLFAESLCSVVSGIHDDLSNKQVLNLAEDLTTLDINELYKLTDSSLLTEIWEKMQTSYKTSVQEITDVYKLKLDYLKTLCI</sequence>
<name>A0A6S7H4B3_PARCT</name>
<evidence type="ECO:0000313" key="1">
    <source>
        <dbReference type="EMBL" id="CAB3999099.1"/>
    </source>
</evidence>
<evidence type="ECO:0000313" key="2">
    <source>
        <dbReference type="Proteomes" id="UP001152795"/>
    </source>
</evidence>
<proteinExistence type="predicted"/>
<keyword evidence="2" id="KW-1185">Reference proteome</keyword>
<dbReference type="Proteomes" id="UP001152795">
    <property type="component" value="Unassembled WGS sequence"/>
</dbReference>
<dbReference type="OrthoDB" id="6021176at2759"/>